<organism evidence="9 10">
    <name type="scientific">[Lactobacillus] rogosae</name>
    <dbReference type="NCBI Taxonomy" id="706562"/>
    <lineage>
        <taxon>Bacteria</taxon>
        <taxon>Bacillati</taxon>
        <taxon>Bacillota</taxon>
        <taxon>Clostridia</taxon>
        <taxon>Lachnospirales</taxon>
        <taxon>Lachnospiraceae</taxon>
        <taxon>Lachnospira</taxon>
    </lineage>
</organism>
<reference evidence="9 10" key="1">
    <citation type="submission" date="2024-03" db="EMBL/GenBank/DDBJ databases">
        <title>Human intestinal bacterial collection.</title>
        <authorList>
            <person name="Pauvert C."/>
            <person name="Hitch T.C.A."/>
            <person name="Clavel T."/>
        </authorList>
    </citation>
    <scope>NUCLEOTIDE SEQUENCE [LARGE SCALE GENOMIC DNA]</scope>
    <source>
        <strain evidence="9 10">CLA-AA-H255</strain>
    </source>
</reference>
<dbReference type="InterPro" id="IPR027417">
    <property type="entry name" value="P-loop_NTPase"/>
</dbReference>
<dbReference type="PANTHER" id="PTHR11669:SF8">
    <property type="entry name" value="DNA POLYMERASE III SUBUNIT DELTA"/>
    <property type="match status" value="1"/>
</dbReference>
<keyword evidence="10" id="KW-1185">Reference proteome</keyword>
<evidence type="ECO:0000259" key="8">
    <source>
        <dbReference type="Pfam" id="PF09115"/>
    </source>
</evidence>
<evidence type="ECO:0000256" key="2">
    <source>
        <dbReference type="ARBA" id="ARBA00014363"/>
    </source>
</evidence>
<protein>
    <recommendedName>
        <fullName evidence="2">DNA polymerase III subunit delta'</fullName>
        <ecNumber evidence="1">2.7.7.7</ecNumber>
    </recommendedName>
</protein>
<keyword evidence="6" id="KW-0239">DNA-directed DNA polymerase</keyword>
<keyword evidence="3" id="KW-0808">Transferase</keyword>
<dbReference type="SUPFAM" id="SSF52540">
    <property type="entry name" value="P-loop containing nucleoside triphosphate hydrolases"/>
    <property type="match status" value="1"/>
</dbReference>
<evidence type="ECO:0000256" key="1">
    <source>
        <dbReference type="ARBA" id="ARBA00012417"/>
    </source>
</evidence>
<dbReference type="Gene3D" id="3.40.50.300">
    <property type="entry name" value="P-loop containing nucleotide triphosphate hydrolases"/>
    <property type="match status" value="1"/>
</dbReference>
<evidence type="ECO:0000256" key="6">
    <source>
        <dbReference type="ARBA" id="ARBA00022932"/>
    </source>
</evidence>
<comment type="catalytic activity">
    <reaction evidence="7">
        <text>DNA(n) + a 2'-deoxyribonucleoside 5'-triphosphate = DNA(n+1) + diphosphate</text>
        <dbReference type="Rhea" id="RHEA:22508"/>
        <dbReference type="Rhea" id="RHEA-COMP:17339"/>
        <dbReference type="Rhea" id="RHEA-COMP:17340"/>
        <dbReference type="ChEBI" id="CHEBI:33019"/>
        <dbReference type="ChEBI" id="CHEBI:61560"/>
        <dbReference type="ChEBI" id="CHEBI:173112"/>
        <dbReference type="EC" id="2.7.7.7"/>
    </reaction>
</comment>
<dbReference type="InterPro" id="IPR015199">
    <property type="entry name" value="DNA_pol_III_delta_C"/>
</dbReference>
<dbReference type="Pfam" id="PF09115">
    <property type="entry name" value="DNApol3-delta_C"/>
    <property type="match status" value="1"/>
</dbReference>
<accession>A0ABV1BZZ7</accession>
<feature type="domain" description="DNA polymerase III delta subunit C-terminal" evidence="8">
    <location>
        <begin position="248"/>
        <end position="325"/>
    </location>
</feature>
<keyword evidence="4" id="KW-0548">Nucleotidyltransferase</keyword>
<dbReference type="Proteomes" id="UP001442364">
    <property type="component" value="Unassembled WGS sequence"/>
</dbReference>
<proteinExistence type="predicted"/>
<sequence length="331" mass="37573">MSTFSDIYGYDTIKEHLQNAIKLDKVSHAYIINGGLGAGKKMIAKIFAKALQCEAEGDNKPCNKCHSCIQTESGNQPDIIWVRHEKPASIGVDDVRDQIISDMLIKPYSSRYKIYIIDEAEKLTVQAQNALLKTIEEPPAYGIVIFLTTNADIFLQTIISRCVLLDLKPLKESVVMDYLKDNYDVSEYERKFAADFAQGKIGRAKTIIESTEFAHLKNDVMHVIKNVKDMTAADIMAVVKDVTNYKLTIDDYLDLMAMWFRDVLMFKSTNDTNYLIFSDEISLIKSQAEVMSYEGIQDILNSIDKVKVRLKANVNFDLCIELLIMAMKEDM</sequence>
<evidence type="ECO:0000256" key="5">
    <source>
        <dbReference type="ARBA" id="ARBA00022705"/>
    </source>
</evidence>
<keyword evidence="5" id="KW-0235">DNA replication</keyword>
<comment type="caution">
    <text evidence="9">The sequence shown here is derived from an EMBL/GenBank/DDBJ whole genome shotgun (WGS) entry which is preliminary data.</text>
</comment>
<dbReference type="RefSeq" id="WP_055176733.1">
    <property type="nucleotide sequence ID" value="NZ_DAWDAH010000014.1"/>
</dbReference>
<gene>
    <name evidence="9" type="ORF">WMO14_11740</name>
</gene>
<evidence type="ECO:0000313" key="9">
    <source>
        <dbReference type="EMBL" id="MEQ2380528.1"/>
    </source>
</evidence>
<dbReference type="EC" id="2.7.7.7" evidence="1"/>
<dbReference type="EMBL" id="JBBMER010000010">
    <property type="protein sequence ID" value="MEQ2380528.1"/>
    <property type="molecule type" value="Genomic_DNA"/>
</dbReference>
<evidence type="ECO:0000256" key="4">
    <source>
        <dbReference type="ARBA" id="ARBA00022695"/>
    </source>
</evidence>
<evidence type="ECO:0000313" key="10">
    <source>
        <dbReference type="Proteomes" id="UP001442364"/>
    </source>
</evidence>
<dbReference type="Pfam" id="PF13177">
    <property type="entry name" value="DNA_pol3_delta2"/>
    <property type="match status" value="1"/>
</dbReference>
<name>A0ABV1BZZ7_9FIRM</name>
<dbReference type="InterPro" id="IPR050238">
    <property type="entry name" value="DNA_Rep/Repair_Clamp_Loader"/>
</dbReference>
<evidence type="ECO:0000256" key="7">
    <source>
        <dbReference type="ARBA" id="ARBA00049244"/>
    </source>
</evidence>
<evidence type="ECO:0000256" key="3">
    <source>
        <dbReference type="ARBA" id="ARBA00022679"/>
    </source>
</evidence>
<dbReference type="PANTHER" id="PTHR11669">
    <property type="entry name" value="REPLICATION FACTOR C / DNA POLYMERASE III GAMMA-TAU SUBUNIT"/>
    <property type="match status" value="1"/>
</dbReference>